<dbReference type="InterPro" id="IPR004843">
    <property type="entry name" value="Calcineurin-like_PHP"/>
</dbReference>
<dbReference type="HOGENOM" id="CLU_026621_4_0_5"/>
<protein>
    <submittedName>
        <fullName evidence="3">Metallophosphoesterase</fullName>
    </submittedName>
</protein>
<name>S5XNE2_PARAH</name>
<dbReference type="Pfam" id="PF00149">
    <property type="entry name" value="Metallophos"/>
    <property type="match status" value="1"/>
</dbReference>
<feature type="domain" description="Calcineurin-like phosphoesterase" evidence="2">
    <location>
        <begin position="3"/>
        <end position="199"/>
    </location>
</feature>
<dbReference type="Gene3D" id="3.60.21.10">
    <property type="match status" value="1"/>
</dbReference>
<keyword evidence="4" id="KW-1185">Reference proteome</keyword>
<dbReference type="PANTHER" id="PTHR30337">
    <property type="entry name" value="COMPONENT OF ATP-DEPENDENT DSDNA EXONUCLEASE"/>
    <property type="match status" value="1"/>
</dbReference>
<proteinExistence type="predicted"/>
<dbReference type="CDD" id="cd00840">
    <property type="entry name" value="MPP_Mre11_N"/>
    <property type="match status" value="1"/>
</dbReference>
<dbReference type="SUPFAM" id="SSF56300">
    <property type="entry name" value="Metallo-dependent phosphatases"/>
    <property type="match status" value="1"/>
</dbReference>
<dbReference type="GO" id="GO:0016787">
    <property type="term" value="F:hydrolase activity"/>
    <property type="evidence" value="ECO:0007669"/>
    <property type="project" value="UniProtKB-KW"/>
</dbReference>
<dbReference type="AlphaFoldDB" id="S5XNE2"/>
<gene>
    <name evidence="3" type="ORF">JCM7686_1738</name>
</gene>
<dbReference type="RefSeq" id="WP_020950477.1">
    <property type="nucleotide sequence ID" value="NC_022041.1"/>
</dbReference>
<dbReference type="STRING" id="1367847.JCM7686_1738"/>
<dbReference type="Proteomes" id="UP000015480">
    <property type="component" value="Chromosome"/>
</dbReference>
<dbReference type="EMBL" id="CP006650">
    <property type="protein sequence ID" value="AGT08839.1"/>
    <property type="molecule type" value="Genomic_DNA"/>
</dbReference>
<dbReference type="PANTHER" id="PTHR30337:SF7">
    <property type="entry name" value="PHOSPHOESTERASE"/>
    <property type="match status" value="1"/>
</dbReference>
<dbReference type="OrthoDB" id="9773856at2"/>
<evidence type="ECO:0000313" key="4">
    <source>
        <dbReference type="Proteomes" id="UP000015480"/>
    </source>
</evidence>
<evidence type="ECO:0000313" key="3">
    <source>
        <dbReference type="EMBL" id="AGT08839.1"/>
    </source>
</evidence>
<keyword evidence="1" id="KW-0378">Hydrolase</keyword>
<dbReference type="eggNOG" id="COG0420">
    <property type="taxonomic scope" value="Bacteria"/>
</dbReference>
<organism evidence="3 4">
    <name type="scientific">Paracoccus aminophilus JCM 7686</name>
    <dbReference type="NCBI Taxonomy" id="1367847"/>
    <lineage>
        <taxon>Bacteria</taxon>
        <taxon>Pseudomonadati</taxon>
        <taxon>Pseudomonadota</taxon>
        <taxon>Alphaproteobacteria</taxon>
        <taxon>Rhodobacterales</taxon>
        <taxon>Paracoccaceae</taxon>
        <taxon>Paracoccus</taxon>
    </lineage>
</organism>
<reference evidence="3 4" key="1">
    <citation type="journal article" date="2014" name="BMC Genomics">
        <title>Architecture and functions of a multipartite genome of the methylotrophic bacterium Paracoccus aminophilus JCM 7686, containing primary and secondary chromids.</title>
        <authorList>
            <person name="Dziewit L."/>
            <person name="Czarnecki J."/>
            <person name="Wibberg D."/>
            <person name="Radlinska M."/>
            <person name="Mrozek P."/>
            <person name="Szymczak M."/>
            <person name="Schluter A."/>
            <person name="Puhler A."/>
            <person name="Bartosik D."/>
        </authorList>
    </citation>
    <scope>NUCLEOTIDE SEQUENCE [LARGE SCALE GENOMIC DNA]</scope>
    <source>
        <strain evidence="3">JCM 7686</strain>
    </source>
</reference>
<dbReference type="InterPro" id="IPR029052">
    <property type="entry name" value="Metallo-depent_PP-like"/>
</dbReference>
<dbReference type="InterPro" id="IPR050535">
    <property type="entry name" value="DNA_Repair-Maintenance_Comp"/>
</dbReference>
<dbReference type="PIRSF" id="PIRSF033091">
    <property type="entry name" value="Pesterase_YhaO"/>
    <property type="match status" value="1"/>
</dbReference>
<sequence length="419" mass="45055">MTFKFLHTADLHLDSPLKALALRDPDLAETVGTATRTTLTRIVDLCLEEEVDALLIAGDLWDGKYSSTKTPRFLKTELNRLDAAGIACFIIRGNHDAESKLNAELDMPANTVVFTARDRTRTFRAGDMDIAVHGLSMPTPHVSESLLPKYPQPVPGAFNIGMMHTSLNGSADHSPYAPCALADLDAFGYGYWALGHIHKRAEYHGAATVVMPGTPQGRDIGEAGETSVSLVTVQPDGTIRVTPRSVAGVRFEKIAVPLDGIDEWSGIIAAMSSALRGQAAEPVTVDAVILRPVLSGRSRLAWRIRRDLDSLTDEARVIAEGFPALWIDKLELQLDETEDPAISQLPADLVALVQGGLVGDPALAQAIGNATEEFLSDLPADLRALLGETPDQITAQSACLLRRGAEDLLTRLSISAESE</sequence>
<dbReference type="PATRIC" id="fig|1367847.3.peg.1721"/>
<dbReference type="KEGG" id="pami:JCM7686_1738"/>
<evidence type="ECO:0000256" key="1">
    <source>
        <dbReference type="ARBA" id="ARBA00022801"/>
    </source>
</evidence>
<evidence type="ECO:0000259" key="2">
    <source>
        <dbReference type="Pfam" id="PF00149"/>
    </source>
</evidence>
<dbReference type="InterPro" id="IPR014576">
    <property type="entry name" value="Pesterase_YhaO"/>
</dbReference>
<accession>S5XNE2</accession>
<dbReference type="InterPro" id="IPR041796">
    <property type="entry name" value="Mre11_N"/>
</dbReference>